<keyword evidence="8" id="KW-1185">Reference proteome</keyword>
<keyword evidence="6" id="KW-0539">Nucleus</keyword>
<evidence type="ECO:0000256" key="4">
    <source>
        <dbReference type="ARBA" id="ARBA00023125"/>
    </source>
</evidence>
<dbReference type="GO" id="GO:0046872">
    <property type="term" value="F:metal ion binding"/>
    <property type="evidence" value="ECO:0007669"/>
    <property type="project" value="UniProtKB-KW"/>
</dbReference>
<sequence>MTPTSELPNDLSPEEIVLHLPVQFTTFNEAFIVVTKLAVSILRHSKITAQYGNDSGHRDFLTRQKQHLQRLMDQWGKAYEPMFIEACQNTIGREYLGVLQVRICAWKCEILIATSMSDTEAIFDDFTAQFQRITHFARYVLQKDQELRDSDGPRLQYGMGLIMALFFTATRCRNYFVRRESIAILREWPCTNGIWHSLQAAKVAEWMVSIEEECCSGLEFVPVECRVKLPSLRVALKKDVIAVECMKPSADGTLELRKANLTWP</sequence>
<name>A0A2K0WAK7_GIBNY</name>
<evidence type="ECO:0000256" key="6">
    <source>
        <dbReference type="ARBA" id="ARBA00023242"/>
    </source>
</evidence>
<evidence type="ECO:0000256" key="2">
    <source>
        <dbReference type="ARBA" id="ARBA00022833"/>
    </source>
</evidence>
<dbReference type="GO" id="GO:0003677">
    <property type="term" value="F:DNA binding"/>
    <property type="evidence" value="ECO:0007669"/>
    <property type="project" value="UniProtKB-KW"/>
</dbReference>
<keyword evidence="3" id="KW-0805">Transcription regulation</keyword>
<dbReference type="EMBL" id="MTQA01000092">
    <property type="protein sequence ID" value="PNP79322.1"/>
    <property type="molecule type" value="Genomic_DNA"/>
</dbReference>
<dbReference type="OrthoDB" id="3145928at2759"/>
<gene>
    <name evidence="7" type="ORF">FNYG_07398</name>
</gene>
<protein>
    <submittedName>
        <fullName evidence="7">Uncharacterized protein</fullName>
    </submittedName>
</protein>
<organism evidence="7 8">
    <name type="scientific">Gibberella nygamai</name>
    <name type="common">Bean root rot disease fungus</name>
    <name type="synonym">Fusarium nygamai</name>
    <dbReference type="NCBI Taxonomy" id="42673"/>
    <lineage>
        <taxon>Eukaryota</taxon>
        <taxon>Fungi</taxon>
        <taxon>Dikarya</taxon>
        <taxon>Ascomycota</taxon>
        <taxon>Pezizomycotina</taxon>
        <taxon>Sordariomycetes</taxon>
        <taxon>Hypocreomycetidae</taxon>
        <taxon>Hypocreales</taxon>
        <taxon>Nectriaceae</taxon>
        <taxon>Fusarium</taxon>
        <taxon>Fusarium fujikuroi species complex</taxon>
    </lineage>
</organism>
<keyword evidence="2" id="KW-0862">Zinc</keyword>
<dbReference type="AlphaFoldDB" id="A0A2K0WAK7"/>
<comment type="caution">
    <text evidence="7">The sequence shown here is derived from an EMBL/GenBank/DDBJ whole genome shotgun (WGS) entry which is preliminary data.</text>
</comment>
<evidence type="ECO:0000256" key="1">
    <source>
        <dbReference type="ARBA" id="ARBA00022723"/>
    </source>
</evidence>
<accession>A0A2K0WAK7</accession>
<dbReference type="PANTHER" id="PTHR36206:SF4">
    <property type="entry name" value="HYPOTHETICAL CONSERVED PROTEIN (EUROFUNG)-RELATED"/>
    <property type="match status" value="1"/>
</dbReference>
<dbReference type="InterPro" id="IPR052360">
    <property type="entry name" value="Transcr_Regulatory_Proteins"/>
</dbReference>
<keyword evidence="5" id="KW-0804">Transcription</keyword>
<evidence type="ECO:0000313" key="7">
    <source>
        <dbReference type="EMBL" id="PNP79322.1"/>
    </source>
</evidence>
<evidence type="ECO:0000256" key="5">
    <source>
        <dbReference type="ARBA" id="ARBA00023163"/>
    </source>
</evidence>
<evidence type="ECO:0000313" key="8">
    <source>
        <dbReference type="Proteomes" id="UP000236664"/>
    </source>
</evidence>
<proteinExistence type="predicted"/>
<keyword evidence="1" id="KW-0479">Metal-binding</keyword>
<dbReference type="Proteomes" id="UP000236664">
    <property type="component" value="Unassembled WGS sequence"/>
</dbReference>
<evidence type="ECO:0000256" key="3">
    <source>
        <dbReference type="ARBA" id="ARBA00023015"/>
    </source>
</evidence>
<reference evidence="7 8" key="1">
    <citation type="submission" date="2017-06" db="EMBL/GenBank/DDBJ databases">
        <title>Genome of Fusarium nygamai isolate CS10214.</title>
        <authorList>
            <person name="Gardiner D.M."/>
            <person name="Obanor F."/>
            <person name="Kazan K."/>
        </authorList>
    </citation>
    <scope>NUCLEOTIDE SEQUENCE [LARGE SCALE GENOMIC DNA]</scope>
    <source>
        <strain evidence="7 8">CS10214</strain>
    </source>
</reference>
<dbReference type="PANTHER" id="PTHR36206">
    <property type="entry name" value="ASPERCRYPTIN BIOSYNTHESIS CLUSTER-SPECIFIC TRANSCRIPTION REGULATOR ATNN-RELATED"/>
    <property type="match status" value="1"/>
</dbReference>
<keyword evidence="4" id="KW-0238">DNA-binding</keyword>
<dbReference type="STRING" id="42673.A0A2K0WAK7"/>